<evidence type="ECO:0000256" key="1">
    <source>
        <dbReference type="SAM" id="MobiDB-lite"/>
    </source>
</evidence>
<protein>
    <submittedName>
        <fullName evidence="2">RNA polymerase I-like protein</fullName>
    </submittedName>
</protein>
<name>A0A8S5LJW6_9CAUD</name>
<evidence type="ECO:0000313" key="2">
    <source>
        <dbReference type="EMBL" id="DAD70210.1"/>
    </source>
</evidence>
<reference evidence="2" key="1">
    <citation type="journal article" date="2021" name="Proc. Natl. Acad. Sci. U.S.A.">
        <title>A Catalog of Tens of Thousands of Viruses from Human Metagenomes Reveals Hidden Associations with Chronic Diseases.</title>
        <authorList>
            <person name="Tisza M.J."/>
            <person name="Buck C.B."/>
        </authorList>
    </citation>
    <scope>NUCLEOTIDE SEQUENCE</scope>
    <source>
        <strain evidence="2">Ct3o911</strain>
    </source>
</reference>
<feature type="compositionally biased region" description="Basic and acidic residues" evidence="1">
    <location>
        <begin position="120"/>
        <end position="134"/>
    </location>
</feature>
<feature type="region of interest" description="Disordered" evidence="1">
    <location>
        <begin position="108"/>
        <end position="139"/>
    </location>
</feature>
<organism evidence="2">
    <name type="scientific">Siphoviridae sp. ct3o911</name>
    <dbReference type="NCBI Taxonomy" id="2827560"/>
    <lineage>
        <taxon>Viruses</taxon>
        <taxon>Duplodnaviria</taxon>
        <taxon>Heunggongvirae</taxon>
        <taxon>Uroviricota</taxon>
        <taxon>Caudoviricetes</taxon>
    </lineage>
</organism>
<proteinExistence type="predicted"/>
<accession>A0A8S5LJW6</accession>
<sequence length="180" mass="21319">MDDYLNSLQMSICTICGDVTAMDQDEKHECWFCHNPKIKLLTQQQFCEILSKSENQILKEISKREYTIANIDNETESPIIDEYLRNIYVYNSSDFNKGLFDVRTRQLKEKQQQNTQQESQARRERERTEREATRPRCPTCHSTDIKPITVTQKAGNFLMLGIFSQKIKHQFHCNHCGYEW</sequence>
<dbReference type="EMBL" id="BK015861">
    <property type="protein sequence ID" value="DAD70210.1"/>
    <property type="molecule type" value="Genomic_DNA"/>
</dbReference>